<keyword evidence="1" id="KW-0472">Membrane</keyword>
<dbReference type="Gene3D" id="2.60.40.1090">
    <property type="entry name" value="Fimbrial-type adhesion domain"/>
    <property type="match status" value="1"/>
</dbReference>
<evidence type="ECO:0000313" key="4">
    <source>
        <dbReference type="Proteomes" id="UP001259340"/>
    </source>
</evidence>
<accession>A0AAW8NHU7</accession>
<dbReference type="GO" id="GO:0007155">
    <property type="term" value="P:cell adhesion"/>
    <property type="evidence" value="ECO:0007669"/>
    <property type="project" value="InterPro"/>
</dbReference>
<dbReference type="SUPFAM" id="SSF49401">
    <property type="entry name" value="Bacterial adhesins"/>
    <property type="match status" value="1"/>
</dbReference>
<feature type="transmembrane region" description="Helical" evidence="1">
    <location>
        <begin position="9"/>
        <end position="27"/>
    </location>
</feature>
<dbReference type="EMBL" id="JAPMLE010000001">
    <property type="protein sequence ID" value="MDR8522457.1"/>
    <property type="molecule type" value="Genomic_DNA"/>
</dbReference>
<dbReference type="Proteomes" id="UP001271263">
    <property type="component" value="Unassembled WGS sequence"/>
</dbReference>
<evidence type="ECO:0000313" key="5">
    <source>
        <dbReference type="Proteomes" id="UP001271263"/>
    </source>
</evidence>
<sequence length="350" mass="37863">MNLITTKKYYLFWFILFLCEIFTITYVNASVPSNPGAIAHRRCANPNADTANEYRFFVNFTDTTINTSTPIGEVLTTIEMQGGAWDFQCNYTSKGGYLRVGGYKWASATSLGSTICQIPGMPGFGIRFYVGGTARNCNDNIGHKPLITINNGTITSASVSEPTFAELIHIAPGIDSGTYSFGGKTMDLTTRAEGNNSVSTTSGVLKMKFANQTIEARSCAMVTFNQTIDFGHGISKGDEVISKPFDITLTGCSGAALDDFKTKAKLSFTSPRINAIGTQLANCEDSDCANGAYITFTDKEGDDVNLKAGYMLNDQTNTPTNKLNFNANLHTESTTSGKIDTSITILLEYI</sequence>
<keyword evidence="5" id="KW-1185">Reference proteome</keyword>
<proteinExistence type="predicted"/>
<keyword evidence="1" id="KW-1133">Transmembrane helix</keyword>
<dbReference type="EMBL" id="JAPMLD010000007">
    <property type="protein sequence ID" value="MDW4825449.1"/>
    <property type="molecule type" value="Genomic_DNA"/>
</dbReference>
<gene>
    <name evidence="2" type="ORF">OS133_01935</name>
    <name evidence="3" type="ORF">OS134_15370</name>
</gene>
<evidence type="ECO:0000256" key="1">
    <source>
        <dbReference type="SAM" id="Phobius"/>
    </source>
</evidence>
<name>A0AAW8NHU7_9GAMM</name>
<evidence type="ECO:0008006" key="6">
    <source>
        <dbReference type="Google" id="ProtNLM"/>
    </source>
</evidence>
<protein>
    <recommendedName>
        <fullName evidence="6">Fimbrial protein</fullName>
    </recommendedName>
</protein>
<evidence type="ECO:0000313" key="2">
    <source>
        <dbReference type="EMBL" id="MDR8522457.1"/>
    </source>
</evidence>
<dbReference type="Gene3D" id="2.60.40.3310">
    <property type="match status" value="1"/>
</dbReference>
<comment type="caution">
    <text evidence="2">The sequence shown here is derived from an EMBL/GenBank/DDBJ whole genome shotgun (WGS) entry which is preliminary data.</text>
</comment>
<dbReference type="InterPro" id="IPR036937">
    <property type="entry name" value="Adhesion_dom_fimbrial_sf"/>
</dbReference>
<dbReference type="InterPro" id="IPR008966">
    <property type="entry name" value="Adhesion_dom_sf"/>
</dbReference>
<reference evidence="2" key="2">
    <citation type="submission" date="2022-11" db="EMBL/GenBank/DDBJ databases">
        <title>Prophages regulate Shewanella fidelis motility and biofilm formation: implications for gut colonization dynamics in Ciona robusta.</title>
        <authorList>
            <person name="Natarajan O."/>
            <person name="Gibboney S.L."/>
            <person name="Young M.N."/>
            <person name="Lim S.J."/>
            <person name="Pluta N."/>
            <person name="Atkinson C.G.F."/>
            <person name="Leigh B.A."/>
            <person name="Liberti A."/>
            <person name="Kees E."/>
            <person name="Breitbart M."/>
            <person name="Gralnick J."/>
            <person name="Dishaw L.J."/>
        </authorList>
    </citation>
    <scope>NUCLEOTIDE SEQUENCE</scope>
    <source>
        <strain evidence="2">3313</strain>
    </source>
</reference>
<dbReference type="GO" id="GO:0009289">
    <property type="term" value="C:pilus"/>
    <property type="evidence" value="ECO:0007669"/>
    <property type="project" value="InterPro"/>
</dbReference>
<reference evidence="3 5" key="1">
    <citation type="journal article" date="2022" name="bioRxiv">
        <title>Prophages regulate Shewanella fidelis 3313 motility and biofilm formation: implications for gut colonization dynamics in Ciona robusta.</title>
        <authorList>
            <person name="Natarajan O."/>
            <person name="Gibboney S.L."/>
            <person name="Young M.N."/>
            <person name="Lim S.J."/>
            <person name="Pluta N."/>
            <person name="Atkinson C.G."/>
            <person name="Leigh B.A."/>
            <person name="Liberti A."/>
            <person name="Kees E.D."/>
            <person name="Breitbart M."/>
            <person name="Gralnick J.A."/>
            <person name="Dishaw L.J."/>
        </authorList>
    </citation>
    <scope>NUCLEOTIDE SEQUENCE [LARGE SCALE GENOMIC DNA]</scope>
    <source>
        <strain evidence="3 5">JG4066</strain>
    </source>
</reference>
<keyword evidence="1" id="KW-0812">Transmembrane</keyword>
<dbReference type="RefSeq" id="WP_310653809.1">
    <property type="nucleotide sequence ID" value="NZ_JAPMLA010000007.1"/>
</dbReference>
<dbReference type="AlphaFoldDB" id="A0AAW8NHU7"/>
<organism evidence="2 4">
    <name type="scientific">Shewanella fidelis</name>
    <dbReference type="NCBI Taxonomy" id="173509"/>
    <lineage>
        <taxon>Bacteria</taxon>
        <taxon>Pseudomonadati</taxon>
        <taxon>Pseudomonadota</taxon>
        <taxon>Gammaproteobacteria</taxon>
        <taxon>Alteromonadales</taxon>
        <taxon>Shewanellaceae</taxon>
        <taxon>Shewanella</taxon>
    </lineage>
</organism>
<dbReference type="Proteomes" id="UP001259340">
    <property type="component" value="Unassembled WGS sequence"/>
</dbReference>
<evidence type="ECO:0000313" key="3">
    <source>
        <dbReference type="EMBL" id="MDW4825449.1"/>
    </source>
</evidence>